<protein>
    <submittedName>
        <fullName evidence="1">Uncharacterized protein</fullName>
    </submittedName>
</protein>
<accession>A0A0F8YMW3</accession>
<proteinExistence type="predicted"/>
<organism evidence="1">
    <name type="scientific">marine sediment metagenome</name>
    <dbReference type="NCBI Taxonomy" id="412755"/>
    <lineage>
        <taxon>unclassified sequences</taxon>
        <taxon>metagenomes</taxon>
        <taxon>ecological metagenomes</taxon>
    </lineage>
</organism>
<gene>
    <name evidence="1" type="ORF">LCGC14_3135370</name>
</gene>
<feature type="non-terminal residue" evidence="1">
    <location>
        <position position="32"/>
    </location>
</feature>
<comment type="caution">
    <text evidence="1">The sequence shown here is derived from an EMBL/GenBank/DDBJ whole genome shotgun (WGS) entry which is preliminary data.</text>
</comment>
<sequence>MPPPVKVMVARFPGGNMEHADTTDWLIPTVIT</sequence>
<name>A0A0F8YMW3_9ZZZZ</name>
<dbReference type="EMBL" id="LAZR01068562">
    <property type="protein sequence ID" value="KKK49406.1"/>
    <property type="molecule type" value="Genomic_DNA"/>
</dbReference>
<evidence type="ECO:0000313" key="1">
    <source>
        <dbReference type="EMBL" id="KKK49406.1"/>
    </source>
</evidence>
<reference evidence="1" key="1">
    <citation type="journal article" date="2015" name="Nature">
        <title>Complex archaea that bridge the gap between prokaryotes and eukaryotes.</title>
        <authorList>
            <person name="Spang A."/>
            <person name="Saw J.H."/>
            <person name="Jorgensen S.L."/>
            <person name="Zaremba-Niedzwiedzka K."/>
            <person name="Martijn J."/>
            <person name="Lind A.E."/>
            <person name="van Eijk R."/>
            <person name="Schleper C."/>
            <person name="Guy L."/>
            <person name="Ettema T.J."/>
        </authorList>
    </citation>
    <scope>NUCLEOTIDE SEQUENCE</scope>
</reference>
<dbReference type="AlphaFoldDB" id="A0A0F8YMW3"/>